<dbReference type="InterPro" id="IPR029044">
    <property type="entry name" value="Nucleotide-diphossugar_trans"/>
</dbReference>
<accession>A0A520N114</accession>
<organism evidence="4 5">
    <name type="scientific">SAR86 cluster bacterium</name>
    <dbReference type="NCBI Taxonomy" id="2030880"/>
    <lineage>
        <taxon>Bacteria</taxon>
        <taxon>Pseudomonadati</taxon>
        <taxon>Pseudomonadota</taxon>
        <taxon>Gammaproteobacteria</taxon>
        <taxon>SAR86 cluster</taxon>
    </lineage>
</organism>
<keyword evidence="3" id="KW-0448">Lipopolysaccharide biosynthesis</keyword>
<dbReference type="InterPro" id="IPR003329">
    <property type="entry name" value="Cytidylyl_trans"/>
</dbReference>
<name>A0A520N114_9GAMM</name>
<evidence type="ECO:0000256" key="3">
    <source>
        <dbReference type="ARBA" id="ARBA00022985"/>
    </source>
</evidence>
<protein>
    <submittedName>
        <fullName evidence="4">3-deoxy-manno-octulosonate cytidylyltransferase</fullName>
        <ecNumber evidence="4">2.7.7.38</ecNumber>
    </submittedName>
</protein>
<evidence type="ECO:0000256" key="2">
    <source>
        <dbReference type="ARBA" id="ARBA00022695"/>
    </source>
</evidence>
<dbReference type="Proteomes" id="UP000315825">
    <property type="component" value="Unassembled WGS sequence"/>
</dbReference>
<dbReference type="SUPFAM" id="SSF53448">
    <property type="entry name" value="Nucleotide-diphospho-sugar transferases"/>
    <property type="match status" value="1"/>
</dbReference>
<dbReference type="EMBL" id="SHBE01000001">
    <property type="protein sequence ID" value="RZO27178.1"/>
    <property type="molecule type" value="Genomic_DNA"/>
</dbReference>
<dbReference type="PANTHER" id="PTHR42866:SF2">
    <property type="entry name" value="3-DEOXY-MANNO-OCTULOSONATE CYTIDYLYLTRANSFERASE, MITOCHONDRIAL"/>
    <property type="match status" value="1"/>
</dbReference>
<evidence type="ECO:0000256" key="1">
    <source>
        <dbReference type="ARBA" id="ARBA00022679"/>
    </source>
</evidence>
<dbReference type="GO" id="GO:0009103">
    <property type="term" value="P:lipopolysaccharide biosynthetic process"/>
    <property type="evidence" value="ECO:0007669"/>
    <property type="project" value="UniProtKB-KW"/>
</dbReference>
<dbReference type="GO" id="GO:0008690">
    <property type="term" value="F:3-deoxy-manno-octulosonate cytidylyltransferase activity"/>
    <property type="evidence" value="ECO:0007669"/>
    <property type="project" value="UniProtKB-EC"/>
</dbReference>
<dbReference type="GO" id="GO:0005829">
    <property type="term" value="C:cytosol"/>
    <property type="evidence" value="ECO:0007669"/>
    <property type="project" value="TreeGrafter"/>
</dbReference>
<dbReference type="NCBIfam" id="TIGR00466">
    <property type="entry name" value="kdsB"/>
    <property type="match status" value="1"/>
</dbReference>
<reference evidence="4 5" key="1">
    <citation type="submission" date="2019-02" db="EMBL/GenBank/DDBJ databases">
        <title>Prokaryotic population dynamics and viral predation in marine succession experiment using metagenomics: the confinement effect.</title>
        <authorList>
            <person name="Haro-Moreno J.M."/>
            <person name="Rodriguez-Valera F."/>
            <person name="Lopez-Perez M."/>
        </authorList>
    </citation>
    <scope>NUCLEOTIDE SEQUENCE [LARGE SCALE GENOMIC DNA]</scope>
    <source>
        <strain evidence="4">MED-G159</strain>
    </source>
</reference>
<dbReference type="EC" id="2.7.7.38" evidence="4"/>
<dbReference type="PANTHER" id="PTHR42866">
    <property type="entry name" value="3-DEOXY-MANNO-OCTULOSONATE CYTIDYLYLTRANSFERASE"/>
    <property type="match status" value="1"/>
</dbReference>
<dbReference type="Gene3D" id="3.90.550.10">
    <property type="entry name" value="Spore Coat Polysaccharide Biosynthesis Protein SpsA, Chain A"/>
    <property type="match status" value="1"/>
</dbReference>
<dbReference type="NCBIfam" id="NF003952">
    <property type="entry name" value="PRK05450.1-5"/>
    <property type="match status" value="1"/>
</dbReference>
<keyword evidence="2 4" id="KW-0548">Nucleotidyltransferase</keyword>
<dbReference type="AlphaFoldDB" id="A0A520N114"/>
<sequence>MNSKFNIVIPARLESKRLHNKLLREVCGKPIIQWTWENSLSSNANSITVVTDSEEIKHIISELGGNVFLSKKEHESGTDRINEFISVNKVHDQELIINLQGDEPLLDMDFIDKFARFMVNRKANFASMCKPFLYEENLDNPNRVKVAIDEQNKAILFSRKKIEGYDDFENFHHIGVYGYDVNTLKKFASLPKSKNEIRENLEQLRALDNKIEIHMLKVQSFSSYGIDTEDDLEKFKAHVTK</sequence>
<dbReference type="Pfam" id="PF02348">
    <property type="entry name" value="CTP_transf_3"/>
    <property type="match status" value="1"/>
</dbReference>
<evidence type="ECO:0000313" key="4">
    <source>
        <dbReference type="EMBL" id="RZO27178.1"/>
    </source>
</evidence>
<dbReference type="InterPro" id="IPR004528">
    <property type="entry name" value="KdsB"/>
</dbReference>
<gene>
    <name evidence="4" type="primary">kdsB</name>
    <name evidence="4" type="ORF">EVA92_00095</name>
</gene>
<proteinExistence type="predicted"/>
<keyword evidence="1 4" id="KW-0808">Transferase</keyword>
<comment type="caution">
    <text evidence="4">The sequence shown here is derived from an EMBL/GenBank/DDBJ whole genome shotgun (WGS) entry which is preliminary data.</text>
</comment>
<evidence type="ECO:0000313" key="5">
    <source>
        <dbReference type="Proteomes" id="UP000315825"/>
    </source>
</evidence>